<sequence length="342" mass="37073">MLHWGEGGPNHVKQERPSANDLGLFVNFTVESIVTLRAGVPNSITPATVLGSIKNEDSGPETVASSILYALGLDLLASIFNFAPPVRSPAFNTNGSASSMWAEWDPLATDSDLPIVLSGMASADGTYTQLRGMHAFDDLMPTPKRAIQNYAIGFHSAILVDVGSIVSLVTGQPDTNIFTNMTALHERIRIDDMVSTMMTPMSGSANGINITTPATPYVLNHTSEFRLPIAARRLMSYGDSAGNNKDPGPATLVQRYLCYSLVLKSPTTLVVDIMVATASMFMTAWGILHVVLTCIAREWAENGALFPCFLLDQPCIMRGGRKSLFVSVMRWELSPVFVYYTS</sequence>
<dbReference type="Proteomes" id="UP000383932">
    <property type="component" value="Unassembled WGS sequence"/>
</dbReference>
<name>A0A5N5QIC1_9AGAM</name>
<protein>
    <submittedName>
        <fullName evidence="1">Uncharacterized protein</fullName>
    </submittedName>
</protein>
<organism evidence="1 2">
    <name type="scientific">Ceratobasidium theobromae</name>
    <dbReference type="NCBI Taxonomy" id="1582974"/>
    <lineage>
        <taxon>Eukaryota</taxon>
        <taxon>Fungi</taxon>
        <taxon>Dikarya</taxon>
        <taxon>Basidiomycota</taxon>
        <taxon>Agaricomycotina</taxon>
        <taxon>Agaricomycetes</taxon>
        <taxon>Cantharellales</taxon>
        <taxon>Ceratobasidiaceae</taxon>
        <taxon>Ceratobasidium</taxon>
    </lineage>
</organism>
<dbReference type="OrthoDB" id="2564485at2759"/>
<keyword evidence="2" id="KW-1185">Reference proteome</keyword>
<comment type="caution">
    <text evidence="1">The sequence shown here is derived from an EMBL/GenBank/DDBJ whole genome shotgun (WGS) entry which is preliminary data.</text>
</comment>
<accession>A0A5N5QIC1</accession>
<dbReference type="EMBL" id="SSOP01000116">
    <property type="protein sequence ID" value="KAB5591221.1"/>
    <property type="molecule type" value="Genomic_DNA"/>
</dbReference>
<evidence type="ECO:0000313" key="1">
    <source>
        <dbReference type="EMBL" id="KAB5591221.1"/>
    </source>
</evidence>
<reference evidence="1 2" key="1">
    <citation type="journal article" date="2019" name="Fungal Biol. Biotechnol.">
        <title>Draft genome sequence of fastidious pathogen Ceratobasidium theobromae, which causes vascular-streak dieback in Theobroma cacao.</title>
        <authorList>
            <person name="Ali S.S."/>
            <person name="Asman A."/>
            <person name="Shao J."/>
            <person name="Firmansyah A.P."/>
            <person name="Susilo A.W."/>
            <person name="Rosmana A."/>
            <person name="McMahon P."/>
            <person name="Junaid M."/>
            <person name="Guest D."/>
            <person name="Kheng T.Y."/>
            <person name="Meinhardt L.W."/>
            <person name="Bailey B.A."/>
        </authorList>
    </citation>
    <scope>NUCLEOTIDE SEQUENCE [LARGE SCALE GENOMIC DNA]</scope>
    <source>
        <strain evidence="1 2">CT2</strain>
    </source>
</reference>
<evidence type="ECO:0000313" key="2">
    <source>
        <dbReference type="Proteomes" id="UP000383932"/>
    </source>
</evidence>
<dbReference type="AlphaFoldDB" id="A0A5N5QIC1"/>
<gene>
    <name evidence="1" type="ORF">CTheo_5338</name>
</gene>
<proteinExistence type="predicted"/>